<gene>
    <name evidence="6" type="primary">dphB</name>
    <name evidence="9" type="ORF">TCARB_1964</name>
</gene>
<keyword evidence="4 6" id="KW-0808">Transferase</keyword>
<proteinExistence type="inferred from homology"/>
<feature type="binding site" evidence="6 7">
    <location>
        <position position="237"/>
    </location>
    <ligand>
        <name>S-adenosyl-L-methionine</name>
        <dbReference type="ChEBI" id="CHEBI:59789"/>
    </ligand>
</feature>
<dbReference type="GO" id="GO:0017183">
    <property type="term" value="P:protein histidyl modification to diphthamide"/>
    <property type="evidence" value="ECO:0007669"/>
    <property type="project" value="UniProtKB-UniRule"/>
</dbReference>
<dbReference type="GO" id="GO:0004164">
    <property type="term" value="F:diphthine synthase activity"/>
    <property type="evidence" value="ECO:0007669"/>
    <property type="project" value="UniProtKB-UniRule"/>
</dbReference>
<dbReference type="AlphaFoldDB" id="A0A3G1A7M8"/>
<evidence type="ECO:0000256" key="7">
    <source>
        <dbReference type="PIRSR" id="PIRSR036432-1"/>
    </source>
</evidence>
<protein>
    <recommendedName>
        <fullName evidence="6">Diphthine synthase</fullName>
        <ecNumber evidence="6">2.1.1.98</ecNumber>
    </recommendedName>
    <alternativeName>
        <fullName evidence="6">Diphthamide biosynthesis methyltransferase</fullName>
    </alternativeName>
</protein>
<dbReference type="KEGG" id="tcb:TCARB_1964"/>
<dbReference type="EMBL" id="CP007493">
    <property type="protein sequence ID" value="AJB43000.1"/>
    <property type="molecule type" value="Genomic_DNA"/>
</dbReference>
<dbReference type="NCBIfam" id="TIGR00522">
    <property type="entry name" value="dph5"/>
    <property type="match status" value="1"/>
</dbReference>
<dbReference type="RefSeq" id="WP_052887302.1">
    <property type="nucleotide sequence ID" value="NZ_CP007493.1"/>
</dbReference>
<keyword evidence="3 6" id="KW-0489">Methyltransferase</keyword>
<comment type="similarity">
    <text evidence="2 6">Belongs to the diphthine synthase family.</text>
</comment>
<sequence length="280" mass="31129">MLVIAGIGLFDLRDIPLGLLEEVKDASAVFIETYTSVLPGFSVDKLSRLLNRQIIQLVRAEIEDKGAKIILEKAKNEKVILLVVGNPLLATTHASIIIDAYRLGITVKVIPAASVIDGLIVSTGLHAYKLGKIVTLVFPEDKELKNYPYTPYQTLSDNLSRGLHTIFLLDIRQEERRYLLAPEAASLLLKIEEKFKENVLDDDTLAIAVARATADNEQVYVGKLSELAARDLGEPPHTLVIPGLLHDSEIEFLYYKTGTAIGVFKDWNKKLIARIMQRNT</sequence>
<dbReference type="InterPro" id="IPR004551">
    <property type="entry name" value="Dphthn_synthase"/>
</dbReference>
<dbReference type="UniPathway" id="UPA00559"/>
<evidence type="ECO:0000259" key="8">
    <source>
        <dbReference type="Pfam" id="PF00590"/>
    </source>
</evidence>
<dbReference type="HAMAP" id="MF_01084">
    <property type="entry name" value="Diphthine_synth"/>
    <property type="match status" value="1"/>
</dbReference>
<comment type="catalytic activity">
    <reaction evidence="6">
        <text>2-[(3S)-amino-3-carboxypropyl]-L-histidyl-[translation elongation factor 2] + 3 S-adenosyl-L-methionine = diphthine-[translation elongation factor 2] + 3 S-adenosyl-L-homocysteine + 3 H(+)</text>
        <dbReference type="Rhea" id="RHEA:36415"/>
        <dbReference type="Rhea" id="RHEA-COMP:9749"/>
        <dbReference type="Rhea" id="RHEA-COMP:10172"/>
        <dbReference type="ChEBI" id="CHEBI:15378"/>
        <dbReference type="ChEBI" id="CHEBI:57856"/>
        <dbReference type="ChEBI" id="CHEBI:59789"/>
        <dbReference type="ChEBI" id="CHEBI:73995"/>
        <dbReference type="ChEBI" id="CHEBI:82696"/>
        <dbReference type="EC" id="2.1.1.98"/>
    </reaction>
</comment>
<feature type="binding site" evidence="6 7">
    <location>
        <position position="89"/>
    </location>
    <ligand>
        <name>S-adenosyl-L-methionine</name>
        <dbReference type="ChEBI" id="CHEBI:59789"/>
    </ligand>
</feature>
<evidence type="ECO:0000313" key="10">
    <source>
        <dbReference type="Proteomes" id="UP000266720"/>
    </source>
</evidence>
<evidence type="ECO:0000256" key="3">
    <source>
        <dbReference type="ARBA" id="ARBA00022603"/>
    </source>
</evidence>
<evidence type="ECO:0000256" key="6">
    <source>
        <dbReference type="HAMAP-Rule" id="MF_01084"/>
    </source>
</evidence>
<accession>A0A3G1A7M8</accession>
<dbReference type="PANTHER" id="PTHR10882">
    <property type="entry name" value="DIPHTHINE SYNTHASE"/>
    <property type="match status" value="1"/>
</dbReference>
<feature type="binding site" evidence="6 7">
    <location>
        <begin position="114"/>
        <end position="115"/>
    </location>
    <ligand>
        <name>S-adenosyl-L-methionine</name>
        <dbReference type="ChEBI" id="CHEBI:59789"/>
    </ligand>
</feature>
<evidence type="ECO:0000256" key="1">
    <source>
        <dbReference type="ARBA" id="ARBA00005156"/>
    </source>
</evidence>
<evidence type="ECO:0000256" key="2">
    <source>
        <dbReference type="ARBA" id="ARBA00006729"/>
    </source>
</evidence>
<comment type="subunit">
    <text evidence="6">Homodimer.</text>
</comment>
<organism evidence="9 10">
    <name type="scientific">Thermofilum adornatum 1505</name>
    <dbReference type="NCBI Taxonomy" id="697581"/>
    <lineage>
        <taxon>Archaea</taxon>
        <taxon>Thermoproteota</taxon>
        <taxon>Thermoprotei</taxon>
        <taxon>Thermofilales</taxon>
        <taxon>Thermofilaceae</taxon>
        <taxon>Thermofilum</taxon>
    </lineage>
</organism>
<feature type="binding site" evidence="6 7">
    <location>
        <position position="9"/>
    </location>
    <ligand>
        <name>S-adenosyl-L-methionine</name>
        <dbReference type="ChEBI" id="CHEBI:59789"/>
    </ligand>
</feature>
<dbReference type="Proteomes" id="UP000266720">
    <property type="component" value="Chromosome"/>
</dbReference>
<keyword evidence="5 6" id="KW-0949">S-adenosyl-L-methionine</keyword>
<dbReference type="Pfam" id="PF00590">
    <property type="entry name" value="TP_methylase"/>
    <property type="match status" value="1"/>
</dbReference>
<dbReference type="PIRSF" id="PIRSF036432">
    <property type="entry name" value="Diphthine_synth"/>
    <property type="match status" value="1"/>
</dbReference>
<dbReference type="InterPro" id="IPR014777">
    <property type="entry name" value="4pyrrole_Mease_sub1"/>
</dbReference>
<reference evidence="10" key="1">
    <citation type="book" date="2010" name="EXTREMOPHILES" publisher="0:0-0">
        <title>Complete genome sequences of ten hyperthermophilic archaea reveal their metabolic capabilities and possible ecological roles.</title>
        <editorList>
            <person name="?"/>
        </editorList>
        <authorList>
            <person name="Ravin N.V."/>
            <person name="Mardanov A.V."/>
            <person name="Bonch-Osmolovskaya E.A."/>
            <person name="Skryabin K.G."/>
        </authorList>
    </citation>
    <scope>NUCLEOTIDE SEQUENCE [LARGE SCALE GENOMIC DNA]</scope>
    <source>
        <strain evidence="10">1505</strain>
    </source>
</reference>
<feature type="binding site" evidence="6 7">
    <location>
        <position position="212"/>
    </location>
    <ligand>
        <name>S-adenosyl-L-methionine</name>
        <dbReference type="ChEBI" id="CHEBI:59789"/>
    </ligand>
</feature>
<dbReference type="CDD" id="cd11647">
    <property type="entry name" value="DHP5_DphB"/>
    <property type="match status" value="1"/>
</dbReference>
<dbReference type="InterPro" id="IPR014776">
    <property type="entry name" value="4pyrrole_Mease_sub2"/>
</dbReference>
<evidence type="ECO:0000256" key="5">
    <source>
        <dbReference type="ARBA" id="ARBA00022691"/>
    </source>
</evidence>
<name>A0A3G1A7M8_9CREN</name>
<dbReference type="EC" id="2.1.1.98" evidence="6"/>
<comment type="function">
    <text evidence="6">S-adenosyl-L-methionine-dependent methyltransferase that catalyzes the trimethylation of the amino group of the modified target histidine residue in translation elongation factor 2 (EF-2), to form an intermediate called diphthine. The three successive methylation reactions represent the second step of diphthamide biosynthesis.</text>
</comment>
<dbReference type="GeneID" id="25407377"/>
<dbReference type="PANTHER" id="PTHR10882:SF0">
    <property type="entry name" value="DIPHTHINE METHYL ESTER SYNTHASE"/>
    <property type="match status" value="1"/>
</dbReference>
<dbReference type="Gene3D" id="3.30.950.10">
    <property type="entry name" value="Methyltransferase, Cobalt-precorrin-4 Transmethylase, Domain 2"/>
    <property type="match status" value="1"/>
</dbReference>
<dbReference type="SUPFAM" id="SSF53790">
    <property type="entry name" value="Tetrapyrrole methylase"/>
    <property type="match status" value="1"/>
</dbReference>
<evidence type="ECO:0000313" key="9">
    <source>
        <dbReference type="EMBL" id="AJB43000.1"/>
    </source>
</evidence>
<feature type="domain" description="Tetrapyrrole methylase" evidence="8">
    <location>
        <begin position="1"/>
        <end position="228"/>
    </location>
</feature>
<evidence type="ECO:0000256" key="4">
    <source>
        <dbReference type="ARBA" id="ARBA00022679"/>
    </source>
</evidence>
<dbReference type="InterPro" id="IPR035996">
    <property type="entry name" value="4pyrrol_Methylase_sf"/>
</dbReference>
<comment type="pathway">
    <text evidence="1 6">Protein modification; peptidyl-diphthamide biosynthesis.</text>
</comment>
<dbReference type="Gene3D" id="3.40.1010.10">
    <property type="entry name" value="Cobalt-precorrin-4 Transmethylase, Domain 1"/>
    <property type="match status" value="1"/>
</dbReference>
<feature type="binding site" evidence="6 7">
    <location>
        <position position="169"/>
    </location>
    <ligand>
        <name>S-adenosyl-L-methionine</name>
        <dbReference type="ChEBI" id="CHEBI:59789"/>
    </ligand>
</feature>
<dbReference type="STRING" id="697581.TCARB_1964"/>
<dbReference type="InterPro" id="IPR000878">
    <property type="entry name" value="4pyrrol_Mease"/>
</dbReference>
<comment type="caution">
    <text evidence="6">Lacks conserved residue(s) required for the propagation of feature annotation.</text>
</comment>
<dbReference type="GO" id="GO:0032259">
    <property type="term" value="P:methylation"/>
    <property type="evidence" value="ECO:0007669"/>
    <property type="project" value="UniProtKB-KW"/>
</dbReference>